<dbReference type="eggNOG" id="ENOG5032S4V">
    <property type="taxonomic scope" value="Bacteria"/>
</dbReference>
<dbReference type="AlphaFoldDB" id="A5FWT3"/>
<evidence type="ECO:0000313" key="4">
    <source>
        <dbReference type="Proteomes" id="UP000000245"/>
    </source>
</evidence>
<gene>
    <name evidence="3" type="ordered locus">Acry_0846</name>
</gene>
<feature type="compositionally biased region" description="Pro residues" evidence="2">
    <location>
        <begin position="116"/>
        <end position="125"/>
    </location>
</feature>
<feature type="compositionally biased region" description="Low complexity" evidence="2">
    <location>
        <begin position="91"/>
        <end position="115"/>
    </location>
</feature>
<feature type="region of interest" description="Disordered" evidence="2">
    <location>
        <begin position="91"/>
        <end position="142"/>
    </location>
</feature>
<name>A5FWT3_ACICJ</name>
<dbReference type="EMBL" id="CP000697">
    <property type="protein sequence ID" value="ABQ30065.1"/>
    <property type="molecule type" value="Genomic_DNA"/>
</dbReference>
<keyword evidence="1" id="KW-0175">Coiled coil</keyword>
<feature type="coiled-coil region" evidence="1">
    <location>
        <begin position="20"/>
        <end position="47"/>
    </location>
</feature>
<protein>
    <submittedName>
        <fullName evidence="3">Uncharacterized protein</fullName>
    </submittedName>
</protein>
<dbReference type="KEGG" id="acr:Acry_0846"/>
<dbReference type="STRING" id="349163.Acry_0846"/>
<dbReference type="HOGENOM" id="CLU_136012_0_0_5"/>
<keyword evidence="4" id="KW-1185">Reference proteome</keyword>
<proteinExistence type="predicted"/>
<organism evidence="3 4">
    <name type="scientific">Acidiphilium cryptum (strain JF-5)</name>
    <dbReference type="NCBI Taxonomy" id="349163"/>
    <lineage>
        <taxon>Bacteria</taxon>
        <taxon>Pseudomonadati</taxon>
        <taxon>Pseudomonadota</taxon>
        <taxon>Alphaproteobacteria</taxon>
        <taxon>Acetobacterales</taxon>
        <taxon>Acidocellaceae</taxon>
        <taxon>Acidiphilium</taxon>
    </lineage>
</organism>
<evidence type="ECO:0000256" key="1">
    <source>
        <dbReference type="SAM" id="Coils"/>
    </source>
</evidence>
<reference evidence="3 4" key="1">
    <citation type="submission" date="2007-05" db="EMBL/GenBank/DDBJ databases">
        <title>Complete sequence of chromosome of Acidiphilium cryptum JF-5.</title>
        <authorList>
            <consortium name="US DOE Joint Genome Institute"/>
            <person name="Copeland A."/>
            <person name="Lucas S."/>
            <person name="Lapidus A."/>
            <person name="Barry K."/>
            <person name="Detter J.C."/>
            <person name="Glavina del Rio T."/>
            <person name="Hammon N."/>
            <person name="Israni S."/>
            <person name="Dalin E."/>
            <person name="Tice H."/>
            <person name="Pitluck S."/>
            <person name="Sims D."/>
            <person name="Brettin T."/>
            <person name="Bruce D."/>
            <person name="Han C."/>
            <person name="Schmutz J."/>
            <person name="Larimer F."/>
            <person name="Land M."/>
            <person name="Hauser L."/>
            <person name="Kyrpides N."/>
            <person name="Kim E."/>
            <person name="Magnuson T."/>
            <person name="Richardson P."/>
        </authorList>
    </citation>
    <scope>NUCLEOTIDE SEQUENCE [LARGE SCALE GENOMIC DNA]</scope>
    <source>
        <strain evidence="3 4">JF-5</strain>
    </source>
</reference>
<dbReference type="Proteomes" id="UP000000245">
    <property type="component" value="Chromosome"/>
</dbReference>
<sequence length="177" mass="18670">MGGLRGRTEAMDIQTIDSQYDQLQAQAQQTAGQLKALAQKLQAARDAGNQDAREWLLDLREVALAIQAEQNQVGGLLQALHNFVANQPAAVPAASVPQTQPAAQPASQPWGAPQQAPYPPPPPQYPQQGYPQQGYPPAYPQQQGGGLLGGFLNSGFGRAIAMGAGFGLGDDLINSIF</sequence>
<evidence type="ECO:0000313" key="3">
    <source>
        <dbReference type="EMBL" id="ABQ30065.1"/>
    </source>
</evidence>
<evidence type="ECO:0000256" key="2">
    <source>
        <dbReference type="SAM" id="MobiDB-lite"/>
    </source>
</evidence>
<feature type="compositionally biased region" description="Low complexity" evidence="2">
    <location>
        <begin position="126"/>
        <end position="142"/>
    </location>
</feature>
<accession>A5FWT3</accession>